<organism evidence="1">
    <name type="scientific">Triticum aestivum</name>
    <name type="common">Wheat</name>
    <dbReference type="NCBI Taxonomy" id="4565"/>
    <lineage>
        <taxon>Eukaryota</taxon>
        <taxon>Viridiplantae</taxon>
        <taxon>Streptophyta</taxon>
        <taxon>Embryophyta</taxon>
        <taxon>Tracheophyta</taxon>
        <taxon>Spermatophyta</taxon>
        <taxon>Magnoliopsida</taxon>
        <taxon>Liliopsida</taxon>
        <taxon>Poales</taxon>
        <taxon>Poaceae</taxon>
        <taxon>BOP clade</taxon>
        <taxon>Pooideae</taxon>
        <taxon>Triticodae</taxon>
        <taxon>Triticeae</taxon>
        <taxon>Triticinae</taxon>
        <taxon>Triticum</taxon>
    </lineage>
</organism>
<dbReference type="PANTHER" id="PTHR45730:SF50">
    <property type="entry name" value="OS12G0617000 PROTEIN"/>
    <property type="match status" value="1"/>
</dbReference>
<dbReference type="AlphaFoldDB" id="A0A3B6EBY8"/>
<dbReference type="InterPro" id="IPR045320">
    <property type="entry name" value="JAGGED/SL1-like"/>
</dbReference>
<dbReference type="Gramene" id="TraesNOR3A03G01325340.1">
    <property type="protein sequence ID" value="TraesNOR3A03G01325340.1.CDS1"/>
    <property type="gene ID" value="TraesNOR3A03G01325340"/>
</dbReference>
<proteinExistence type="predicted"/>
<dbReference type="EnsemblPlants" id="TraesCS3A02G002400.1">
    <property type="protein sequence ID" value="TraesCS3A02G002400.1.cds1"/>
    <property type="gene ID" value="TraesCS3A02G002400"/>
</dbReference>
<name>A0A3B6EBY8_WHEAT</name>
<keyword evidence="2" id="KW-1185">Reference proteome</keyword>
<dbReference type="GO" id="GO:0003700">
    <property type="term" value="F:DNA-binding transcription factor activity"/>
    <property type="evidence" value="ECO:0007669"/>
    <property type="project" value="InterPro"/>
</dbReference>
<dbReference type="Gramene" id="TraesSTA3A03G01300510.1">
    <property type="protein sequence ID" value="TraesSTA3A03G01300510.1.CDS1"/>
    <property type="gene ID" value="TraesSTA3A03G01300510"/>
</dbReference>
<dbReference type="OrthoDB" id="692117at2759"/>
<evidence type="ECO:0000313" key="2">
    <source>
        <dbReference type="Proteomes" id="UP000019116"/>
    </source>
</evidence>
<dbReference type="Gramene" id="TraesWEE_scaffold_083238_01G000200.1">
    <property type="protein sequence ID" value="TraesWEE_scaffold_083238_01G000200.1"/>
    <property type="gene ID" value="TraesWEE_scaffold_083238_01G000200"/>
</dbReference>
<dbReference type="Proteomes" id="UP000019116">
    <property type="component" value="Chromosome 3A"/>
</dbReference>
<reference evidence="1" key="1">
    <citation type="submission" date="2018-08" db="EMBL/GenBank/DDBJ databases">
        <authorList>
            <person name="Rossello M."/>
        </authorList>
    </citation>
    <scope>NUCLEOTIDE SEQUENCE [LARGE SCALE GENOMIC DNA]</scope>
    <source>
        <strain evidence="1">cv. Chinese Spring</strain>
    </source>
</reference>
<evidence type="ECO:0008006" key="3">
    <source>
        <dbReference type="Google" id="ProtNLM"/>
    </source>
</evidence>
<dbReference type="PANTHER" id="PTHR45730">
    <property type="entry name" value="ZINC FINGER PROTEIN JAGGED"/>
    <property type="match status" value="1"/>
</dbReference>
<protein>
    <recommendedName>
        <fullName evidence="3">C2H2-type domain-containing protein</fullName>
    </recommendedName>
</protein>
<evidence type="ECO:0000313" key="1">
    <source>
        <dbReference type="EnsemblPlants" id="TraesCS3A02G002400.1.cds1"/>
    </source>
</evidence>
<sequence>MPPPSPAAALSSSFWPSADAVAVSDDGYGHGHSGSRVDEARSSRRLFSCLFCKKFLKSQALGGHQNTHKKERVGSWNAHLYLQADHDDQPATRTATVPARSWRRACLEDHEKQMLLPQHLDLNLKL</sequence>
<accession>A0A3B6EBY8</accession>
<reference evidence="1" key="2">
    <citation type="submission" date="2018-10" db="UniProtKB">
        <authorList>
            <consortium name="EnsemblPlants"/>
        </authorList>
    </citation>
    <scope>IDENTIFICATION</scope>
</reference>
<dbReference type="Gramene" id="TraesCS3A02G002400.1">
    <property type="protein sequence ID" value="TraesCS3A02G002400.1.cds1"/>
    <property type="gene ID" value="TraesCS3A02G002400"/>
</dbReference>
<dbReference type="Gramene" id="TraesCS3A03G0004800.1">
    <property type="protein sequence ID" value="TraesCS3A03G0004800.1.CDS1"/>
    <property type="gene ID" value="TraesCS3A03G0004800"/>
</dbReference>